<keyword evidence="1" id="KW-0472">Membrane</keyword>
<proteinExistence type="predicted"/>
<accession>A0A086A4C0</accession>
<dbReference type="Proteomes" id="UP000028705">
    <property type="component" value="Unassembled WGS sequence"/>
</dbReference>
<protein>
    <submittedName>
        <fullName evidence="2">Uncharacterized protein</fullName>
    </submittedName>
</protein>
<dbReference type="eggNOG" id="ENOG5033CTN">
    <property type="taxonomic scope" value="Bacteria"/>
</dbReference>
<evidence type="ECO:0000313" key="2">
    <source>
        <dbReference type="EMBL" id="KFF11534.1"/>
    </source>
</evidence>
<dbReference type="EMBL" id="JPRH01000006">
    <property type="protein sequence ID" value="KFF11534.1"/>
    <property type="molecule type" value="Genomic_DNA"/>
</dbReference>
<dbReference type="STRING" id="445961.IW15_15075"/>
<dbReference type="AlphaFoldDB" id="A0A086A4C0"/>
<dbReference type="PROSITE" id="PS51257">
    <property type="entry name" value="PROKAR_LIPOPROTEIN"/>
    <property type="match status" value="1"/>
</dbReference>
<feature type="transmembrane region" description="Helical" evidence="1">
    <location>
        <begin position="43"/>
        <end position="64"/>
    </location>
</feature>
<evidence type="ECO:0000256" key="1">
    <source>
        <dbReference type="SAM" id="Phobius"/>
    </source>
</evidence>
<dbReference type="OrthoDB" id="1263058at2"/>
<keyword evidence="3" id="KW-1185">Reference proteome</keyword>
<sequence>MKNIQFSSLGKNAFLFSLLLGSCLLVLFLITRADIVVVCGFYYVMAAMVINILILLYELIEFLTDVSERKDSGNSIWLMLLNIPIAFLYLFIIFNL</sequence>
<evidence type="ECO:0000313" key="3">
    <source>
        <dbReference type="Proteomes" id="UP000028705"/>
    </source>
</evidence>
<comment type="caution">
    <text evidence="2">The sequence shown here is derived from an EMBL/GenBank/DDBJ whole genome shotgun (WGS) entry which is preliminary data.</text>
</comment>
<organism evidence="2 3">
    <name type="scientific">Chryseobacterium soli</name>
    <dbReference type="NCBI Taxonomy" id="445961"/>
    <lineage>
        <taxon>Bacteria</taxon>
        <taxon>Pseudomonadati</taxon>
        <taxon>Bacteroidota</taxon>
        <taxon>Flavobacteriia</taxon>
        <taxon>Flavobacteriales</taxon>
        <taxon>Weeksellaceae</taxon>
        <taxon>Chryseobacterium group</taxon>
        <taxon>Chryseobacterium</taxon>
    </lineage>
</organism>
<keyword evidence="1" id="KW-0812">Transmembrane</keyword>
<keyword evidence="1" id="KW-1133">Transmembrane helix</keyword>
<dbReference type="RefSeq" id="WP_034712678.1">
    <property type="nucleotide sequence ID" value="NZ_JPRH01000006.1"/>
</dbReference>
<name>A0A086A4C0_9FLAO</name>
<reference evidence="2 3" key="1">
    <citation type="submission" date="2014-07" db="EMBL/GenBank/DDBJ databases">
        <title>Genome of Chryseobacterium soli DSM 19298.</title>
        <authorList>
            <person name="Stropko S.J."/>
            <person name="Pipes S.E."/>
            <person name="Newman J."/>
        </authorList>
    </citation>
    <scope>NUCLEOTIDE SEQUENCE [LARGE SCALE GENOMIC DNA]</scope>
    <source>
        <strain evidence="2 3">DSM 19298</strain>
    </source>
</reference>
<gene>
    <name evidence="2" type="ORF">IW15_15075</name>
</gene>
<feature type="transmembrane region" description="Helical" evidence="1">
    <location>
        <begin position="76"/>
        <end position="94"/>
    </location>
</feature>